<keyword evidence="6" id="KW-0808">Transferase</keyword>
<feature type="domain" description="Histidine kinase" evidence="15">
    <location>
        <begin position="331"/>
        <end position="519"/>
    </location>
</feature>
<evidence type="ECO:0000256" key="2">
    <source>
        <dbReference type="ARBA" id="ARBA00004651"/>
    </source>
</evidence>
<evidence type="ECO:0000256" key="12">
    <source>
        <dbReference type="ARBA" id="ARBA00023012"/>
    </source>
</evidence>
<sequence length="540" mass="57218">MSLASRLFVWQLILITALTAALGVVNFRHTGQQIRDDAGARVLSVAATLAHDPFVAAGLETANPTTAFQPFAEEVMTEANVDFVTIMRPDGTRLTHPDEQEIGDTYLGSREQALAGEVHVEQYTGTLGPSVRAIAPVFDGEGTVIGMVAVGVTLQTIQVALASDIPAILVVAAVALTLGAIGSYAVSRYLRRATLGLGPEGLRRRFVYANSALHSLREGLLLTDARGQLVLYNDRAAELLDLPPLDLTSGPRQTAPEHATADALPSTIRDLLDSGRRAHDEVHVDGERILILTQQPAEGGGAVATVQDHTEWQSLAGELETMRTLTTALRAQTHEHANRLHAVGALIELGRYDEALSFAVEDRHTAQALTDDVVQRLDEPYLSSLLVGKAAEAHERGLTLTLSASGTLPHGAIEARDLVTITGNLLDNAFDAAAAGDRDVWADFAATPTDLTISVADSGEGIDPDLIDAFLRFGVSSKPGEPRGLGLALVRQTVRRLGGTLEIENDGGAIFTVSLPLASHAEEHAQPAPCSSDESGEVTS</sequence>
<dbReference type="Pfam" id="PF12860">
    <property type="entry name" value="PAS_7"/>
    <property type="match status" value="1"/>
</dbReference>
<dbReference type="PANTHER" id="PTHR43547">
    <property type="entry name" value="TWO-COMPONENT HISTIDINE KINASE"/>
    <property type="match status" value="1"/>
</dbReference>
<keyword evidence="11 14" id="KW-1133">Transmembrane helix</keyword>
<keyword evidence="4" id="KW-1003">Cell membrane</keyword>
<dbReference type="InterPro" id="IPR005467">
    <property type="entry name" value="His_kinase_dom"/>
</dbReference>
<keyword evidence="12" id="KW-0902">Two-component regulatory system</keyword>
<evidence type="ECO:0000256" key="14">
    <source>
        <dbReference type="SAM" id="Phobius"/>
    </source>
</evidence>
<dbReference type="SMART" id="SM00387">
    <property type="entry name" value="HATPase_c"/>
    <property type="match status" value="1"/>
</dbReference>
<evidence type="ECO:0000256" key="10">
    <source>
        <dbReference type="ARBA" id="ARBA00022840"/>
    </source>
</evidence>
<feature type="transmembrane region" description="Helical" evidence="14">
    <location>
        <begin position="165"/>
        <end position="186"/>
    </location>
</feature>
<dbReference type="PROSITE" id="PS50109">
    <property type="entry name" value="HIS_KIN"/>
    <property type="match status" value="1"/>
</dbReference>
<dbReference type="SUPFAM" id="SSF103190">
    <property type="entry name" value="Sensory domain-like"/>
    <property type="match status" value="1"/>
</dbReference>
<dbReference type="PANTHER" id="PTHR43547:SF10">
    <property type="entry name" value="SENSOR HISTIDINE KINASE DCUS"/>
    <property type="match status" value="1"/>
</dbReference>
<comment type="subcellular location">
    <subcellularLocation>
        <location evidence="2">Cell membrane</location>
        <topology evidence="2">Multi-pass membrane protein</topology>
    </subcellularLocation>
</comment>
<reference evidence="16" key="1">
    <citation type="submission" date="2020-11" db="EMBL/GenBank/DDBJ databases">
        <title>Sequencing the genomes of 1000 actinobacteria strains.</title>
        <authorList>
            <person name="Klenk H.-P."/>
        </authorList>
    </citation>
    <scope>NUCLEOTIDE SEQUENCE</scope>
    <source>
        <strain evidence="16">DSM 26152</strain>
    </source>
</reference>
<dbReference type="EMBL" id="JADOTZ010000001">
    <property type="protein sequence ID" value="MBG6083716.1"/>
    <property type="molecule type" value="Genomic_DNA"/>
</dbReference>
<dbReference type="GO" id="GO:0005886">
    <property type="term" value="C:plasma membrane"/>
    <property type="evidence" value="ECO:0007669"/>
    <property type="project" value="UniProtKB-SubCell"/>
</dbReference>
<dbReference type="AlphaFoldDB" id="A0A931DA38"/>
<dbReference type="InterPro" id="IPR029151">
    <property type="entry name" value="Sensor-like_sf"/>
</dbReference>
<keyword evidence="5" id="KW-0597">Phosphoprotein</keyword>
<dbReference type="PRINTS" id="PR00344">
    <property type="entry name" value="BCTRLSENSOR"/>
</dbReference>
<keyword evidence="17" id="KW-1185">Reference proteome</keyword>
<dbReference type="RefSeq" id="WP_331271406.1">
    <property type="nucleotide sequence ID" value="NZ_JADOTZ010000001.1"/>
</dbReference>
<organism evidence="16 17">
    <name type="scientific">Zhihengliuella flava</name>
    <dbReference type="NCBI Taxonomy" id="1285193"/>
    <lineage>
        <taxon>Bacteria</taxon>
        <taxon>Bacillati</taxon>
        <taxon>Actinomycetota</taxon>
        <taxon>Actinomycetes</taxon>
        <taxon>Micrococcales</taxon>
        <taxon>Micrococcaceae</taxon>
        <taxon>Zhihengliuella</taxon>
    </lineage>
</organism>
<dbReference type="SUPFAM" id="SSF55874">
    <property type="entry name" value="ATPase domain of HSP90 chaperone/DNA topoisomerase II/histidine kinase"/>
    <property type="match status" value="1"/>
</dbReference>
<comment type="catalytic activity">
    <reaction evidence="1">
        <text>ATP + protein L-histidine = ADP + protein N-phospho-L-histidine.</text>
        <dbReference type="EC" id="2.7.13.3"/>
    </reaction>
</comment>
<dbReference type="InterPro" id="IPR033463">
    <property type="entry name" value="sCache_3"/>
</dbReference>
<gene>
    <name evidence="16" type="ORF">IW252_000483</name>
</gene>
<dbReference type="Gene3D" id="3.30.565.10">
    <property type="entry name" value="Histidine kinase-like ATPase, C-terminal domain"/>
    <property type="match status" value="1"/>
</dbReference>
<evidence type="ECO:0000256" key="11">
    <source>
        <dbReference type="ARBA" id="ARBA00022989"/>
    </source>
</evidence>
<evidence type="ECO:0000256" key="9">
    <source>
        <dbReference type="ARBA" id="ARBA00022777"/>
    </source>
</evidence>
<dbReference type="InterPro" id="IPR036890">
    <property type="entry name" value="HATPase_C_sf"/>
</dbReference>
<dbReference type="Proteomes" id="UP000625033">
    <property type="component" value="Unassembled WGS sequence"/>
</dbReference>
<dbReference type="InterPro" id="IPR035965">
    <property type="entry name" value="PAS-like_dom_sf"/>
</dbReference>
<evidence type="ECO:0000313" key="16">
    <source>
        <dbReference type="EMBL" id="MBG6083716.1"/>
    </source>
</evidence>
<dbReference type="Pfam" id="PF17203">
    <property type="entry name" value="sCache_3_2"/>
    <property type="match status" value="1"/>
</dbReference>
<dbReference type="GO" id="GO:0005524">
    <property type="term" value="F:ATP binding"/>
    <property type="evidence" value="ECO:0007669"/>
    <property type="project" value="UniProtKB-KW"/>
</dbReference>
<dbReference type="EC" id="2.7.13.3" evidence="3"/>
<evidence type="ECO:0000256" key="6">
    <source>
        <dbReference type="ARBA" id="ARBA00022679"/>
    </source>
</evidence>
<dbReference type="SUPFAM" id="SSF55785">
    <property type="entry name" value="PYP-like sensor domain (PAS domain)"/>
    <property type="match status" value="1"/>
</dbReference>
<evidence type="ECO:0000313" key="17">
    <source>
        <dbReference type="Proteomes" id="UP000625033"/>
    </source>
</evidence>
<evidence type="ECO:0000256" key="5">
    <source>
        <dbReference type="ARBA" id="ARBA00022553"/>
    </source>
</evidence>
<proteinExistence type="predicted"/>
<evidence type="ECO:0000256" key="3">
    <source>
        <dbReference type="ARBA" id="ARBA00012438"/>
    </source>
</evidence>
<comment type="caution">
    <text evidence="16">The sequence shown here is derived from an EMBL/GenBank/DDBJ whole genome shotgun (WGS) entry which is preliminary data.</text>
</comment>
<accession>A0A931DA38</accession>
<evidence type="ECO:0000256" key="8">
    <source>
        <dbReference type="ARBA" id="ARBA00022741"/>
    </source>
</evidence>
<protein>
    <recommendedName>
        <fullName evidence="3">histidine kinase</fullName>
        <ecNumber evidence="3">2.7.13.3</ecNumber>
    </recommendedName>
</protein>
<evidence type="ECO:0000256" key="1">
    <source>
        <dbReference type="ARBA" id="ARBA00000085"/>
    </source>
</evidence>
<dbReference type="GO" id="GO:0000155">
    <property type="term" value="F:phosphorelay sensor kinase activity"/>
    <property type="evidence" value="ECO:0007669"/>
    <property type="project" value="TreeGrafter"/>
</dbReference>
<keyword evidence="8" id="KW-0547">Nucleotide-binding</keyword>
<keyword evidence="10" id="KW-0067">ATP-binding</keyword>
<evidence type="ECO:0000256" key="7">
    <source>
        <dbReference type="ARBA" id="ARBA00022692"/>
    </source>
</evidence>
<dbReference type="Pfam" id="PF02518">
    <property type="entry name" value="HATPase_c"/>
    <property type="match status" value="1"/>
</dbReference>
<evidence type="ECO:0000259" key="15">
    <source>
        <dbReference type="PROSITE" id="PS50109"/>
    </source>
</evidence>
<keyword evidence="13 14" id="KW-0472">Membrane</keyword>
<dbReference type="InterPro" id="IPR004358">
    <property type="entry name" value="Sig_transdc_His_kin-like_C"/>
</dbReference>
<keyword evidence="7 14" id="KW-0812">Transmembrane</keyword>
<keyword evidence="9 16" id="KW-0418">Kinase</keyword>
<name>A0A931DA38_9MICC</name>
<evidence type="ECO:0000256" key="4">
    <source>
        <dbReference type="ARBA" id="ARBA00022475"/>
    </source>
</evidence>
<evidence type="ECO:0000256" key="13">
    <source>
        <dbReference type="ARBA" id="ARBA00023136"/>
    </source>
</evidence>
<dbReference type="InterPro" id="IPR003594">
    <property type="entry name" value="HATPase_dom"/>
</dbReference>
<dbReference type="Gene3D" id="3.30.450.20">
    <property type="entry name" value="PAS domain"/>
    <property type="match status" value="2"/>
</dbReference>